<protein>
    <submittedName>
        <fullName evidence="2">Uncharacterized protein</fullName>
    </submittedName>
</protein>
<sequence>MHTDPANSEITVAENAEQQPTVPGALGALRIQTNIDNGKKVEVAKAQKQSARPSNSKFCQRSSLYPAIEWVKIPDANEDSDSKMSIDSACDTQALESQERQHEAINDTFQQIIIAGPAGLNEWPSFLDATRQQNTTAGLSQSLPKSDTAASAAAQHLQVLTYFHDWNKQYNRTLKEAIEETHKIRDYVREYTVSAGSRIKIASQIFDADSKLIREYRDWNNDYKHLVARYHSIMNQHATLCQIFDDRHSAEKEEDPTTGYTSSNASNTDPHISSQNSAENSSAAAVNLGTIRHEDLMDGLTTNFDEGLTQMLSTASPGPQINYENFRLRYRLNRCDYLTRLRAETTEKLASLRILAARLLEDDDFRQESHMHTLLFNCQARIFSIAENLERLEIALKEFGS</sequence>
<name>A0A4Z1G8S8_9HELO</name>
<evidence type="ECO:0000313" key="3">
    <source>
        <dbReference type="Proteomes" id="UP000297814"/>
    </source>
</evidence>
<dbReference type="Proteomes" id="UP000297814">
    <property type="component" value="Unassembled WGS sequence"/>
</dbReference>
<feature type="region of interest" description="Disordered" evidence="1">
    <location>
        <begin position="1"/>
        <end position="21"/>
    </location>
</feature>
<keyword evidence="3" id="KW-1185">Reference proteome</keyword>
<proteinExistence type="predicted"/>
<dbReference type="AlphaFoldDB" id="A0A4Z1G8S8"/>
<accession>A0A4Z1G8S8</accession>
<evidence type="ECO:0000256" key="1">
    <source>
        <dbReference type="SAM" id="MobiDB-lite"/>
    </source>
</evidence>
<dbReference type="EMBL" id="PQXK01000321">
    <property type="protein sequence ID" value="TGO32398.1"/>
    <property type="molecule type" value="Genomic_DNA"/>
</dbReference>
<organism evidence="2 3">
    <name type="scientific">Botrytis hyacinthi</name>
    <dbReference type="NCBI Taxonomy" id="278943"/>
    <lineage>
        <taxon>Eukaryota</taxon>
        <taxon>Fungi</taxon>
        <taxon>Dikarya</taxon>
        <taxon>Ascomycota</taxon>
        <taxon>Pezizomycotina</taxon>
        <taxon>Leotiomycetes</taxon>
        <taxon>Helotiales</taxon>
        <taxon>Sclerotiniaceae</taxon>
        <taxon>Botrytis</taxon>
    </lineage>
</organism>
<feature type="region of interest" description="Disordered" evidence="1">
    <location>
        <begin position="251"/>
        <end position="280"/>
    </location>
</feature>
<evidence type="ECO:0000313" key="2">
    <source>
        <dbReference type="EMBL" id="TGO32398.1"/>
    </source>
</evidence>
<gene>
    <name evidence="2" type="ORF">BHYA_0321g00050</name>
</gene>
<feature type="compositionally biased region" description="Polar residues" evidence="1">
    <location>
        <begin position="258"/>
        <end position="272"/>
    </location>
</feature>
<comment type="caution">
    <text evidence="2">The sequence shown here is derived from an EMBL/GenBank/DDBJ whole genome shotgun (WGS) entry which is preliminary data.</text>
</comment>
<reference evidence="2 3" key="1">
    <citation type="submission" date="2017-12" db="EMBL/GenBank/DDBJ databases">
        <title>Comparative genomics of Botrytis spp.</title>
        <authorList>
            <person name="Valero-Jimenez C.A."/>
            <person name="Tapia P."/>
            <person name="Veloso J."/>
            <person name="Silva-Moreno E."/>
            <person name="Staats M."/>
            <person name="Valdes J.H."/>
            <person name="Van Kan J.A.L."/>
        </authorList>
    </citation>
    <scope>NUCLEOTIDE SEQUENCE [LARGE SCALE GENOMIC DNA]</scope>
    <source>
        <strain evidence="2 3">Bh0001</strain>
    </source>
</reference>